<dbReference type="EMBL" id="MU268038">
    <property type="protein sequence ID" value="KAH7906311.1"/>
    <property type="molecule type" value="Genomic_DNA"/>
</dbReference>
<dbReference type="Proteomes" id="UP000790377">
    <property type="component" value="Unassembled WGS sequence"/>
</dbReference>
<feature type="non-terminal residue" evidence="1">
    <location>
        <position position="805"/>
    </location>
</feature>
<protein>
    <submittedName>
        <fullName evidence="1">Uncharacterized protein</fullName>
    </submittedName>
</protein>
<name>A0ACB7ZYX9_9AGAM</name>
<evidence type="ECO:0000313" key="2">
    <source>
        <dbReference type="Proteomes" id="UP000790377"/>
    </source>
</evidence>
<gene>
    <name evidence="1" type="ORF">BJ138DRAFT_1175007</name>
</gene>
<evidence type="ECO:0000313" key="1">
    <source>
        <dbReference type="EMBL" id="KAH7906311.1"/>
    </source>
</evidence>
<reference evidence="1" key="1">
    <citation type="journal article" date="2021" name="New Phytol.">
        <title>Evolutionary innovations through gain and loss of genes in the ectomycorrhizal Boletales.</title>
        <authorList>
            <person name="Wu G."/>
            <person name="Miyauchi S."/>
            <person name="Morin E."/>
            <person name="Kuo A."/>
            <person name="Drula E."/>
            <person name="Varga T."/>
            <person name="Kohler A."/>
            <person name="Feng B."/>
            <person name="Cao Y."/>
            <person name="Lipzen A."/>
            <person name="Daum C."/>
            <person name="Hundley H."/>
            <person name="Pangilinan J."/>
            <person name="Johnson J."/>
            <person name="Barry K."/>
            <person name="LaButti K."/>
            <person name="Ng V."/>
            <person name="Ahrendt S."/>
            <person name="Min B."/>
            <person name="Choi I.G."/>
            <person name="Park H."/>
            <person name="Plett J.M."/>
            <person name="Magnuson J."/>
            <person name="Spatafora J.W."/>
            <person name="Nagy L.G."/>
            <person name="Henrissat B."/>
            <person name="Grigoriev I.V."/>
            <person name="Yang Z.L."/>
            <person name="Xu J."/>
            <person name="Martin F.M."/>
        </authorList>
    </citation>
    <scope>NUCLEOTIDE SEQUENCE</scope>
    <source>
        <strain evidence="1">ATCC 28755</strain>
    </source>
</reference>
<accession>A0ACB7ZYX9</accession>
<proteinExistence type="predicted"/>
<keyword evidence="2" id="KW-1185">Reference proteome</keyword>
<sequence length="805" mass="86263">MTTLTGWHPGELEIQRLLGVAQYVTNSWTWIAGEMPEEHRKFFTTRLPFIPVTTLDGDGRPWGSILAGEGERSAWKANDDGPKRNGDDTWVESGGYNRLALRARVCVGDPVVRNVKAWKEKAKVGGDGERMLIAGIGVEFSTRRRNKFAGFVESVDHSETSDEYTFHAVINEAIGNCPKYITVRDLVSVADEIHPHTIHDVPILEPSAPLPDSVIAFIHGADTVFLGSTYVPDPASRSRHAPHLGMNHRGGRPGFVRVLPSTRRTLVLPDYSGNRLLTSLGNIHSTPLASLTIPDFKTGDILYLTGTARNCVGDEARRFVDSPGQGGGALTVLEVTGYAFVQDALPVRQRPGTEATPSPYSPPVRYLTEEMKVQPEYFGDIRKVILTEIDVHASDLASFTFEGDLASLDAAGETGIHANPQPLPGQHVIMTLAPLLGAKRYAHMAPLSPASLNDDRIRSWSLVGWSGWNTGDAKTTVPLKNQTSSKTYTYTLTIRNTGGTATSALFGIARAILGARPDLVQVKTSPINTGTKTNSHMQTTSHIAVRVLSIELGLLGFGGEFLLDSDDGGGSRGELRVGDTRKLLFIAGGIGITPFLGMMRGSGAGATSNDLAAATADVSSDAAPTSAAFNTSSSLLPPSPTLRPSYDVLLVMSTREPEKLVPLVLQAWRDGMGGGLNEESGGANEHKSKLEVHVFLGQHGGDFDMEGEARDGGADDSSPNVRIVYHRGRIGPGVFVGPSPAAHLSSDLGSLSLESQSPLWSSTHTFSSRDLRSRTPYICGPPEFEAGVMTALGEVGIGAESVRRE</sequence>
<comment type="caution">
    <text evidence="1">The sequence shown here is derived from an EMBL/GenBank/DDBJ whole genome shotgun (WGS) entry which is preliminary data.</text>
</comment>
<organism evidence="1 2">
    <name type="scientific">Hygrophoropsis aurantiaca</name>
    <dbReference type="NCBI Taxonomy" id="72124"/>
    <lineage>
        <taxon>Eukaryota</taxon>
        <taxon>Fungi</taxon>
        <taxon>Dikarya</taxon>
        <taxon>Basidiomycota</taxon>
        <taxon>Agaricomycotina</taxon>
        <taxon>Agaricomycetes</taxon>
        <taxon>Agaricomycetidae</taxon>
        <taxon>Boletales</taxon>
        <taxon>Coniophorineae</taxon>
        <taxon>Hygrophoropsidaceae</taxon>
        <taxon>Hygrophoropsis</taxon>
    </lineage>
</organism>